<dbReference type="OrthoDB" id="4822551at2"/>
<organism evidence="4 5">
    <name type="scientific">Bifidobacterium vespertilionis</name>
    <dbReference type="NCBI Taxonomy" id="2562524"/>
    <lineage>
        <taxon>Bacteria</taxon>
        <taxon>Bacillati</taxon>
        <taxon>Actinomycetota</taxon>
        <taxon>Actinomycetes</taxon>
        <taxon>Bifidobacteriales</taxon>
        <taxon>Bifidobacteriaceae</taxon>
        <taxon>Bifidobacterium</taxon>
    </lineage>
</organism>
<dbReference type="Proteomes" id="UP000345527">
    <property type="component" value="Unassembled WGS sequence"/>
</dbReference>
<feature type="transmembrane region" description="Helical" evidence="1">
    <location>
        <begin position="152"/>
        <end position="170"/>
    </location>
</feature>
<feature type="domain" description="VanZ-like" evidence="2">
    <location>
        <begin position="109"/>
        <end position="196"/>
    </location>
</feature>
<evidence type="ECO:0000313" key="3">
    <source>
        <dbReference type="EMBL" id="KAA8821084.1"/>
    </source>
</evidence>
<evidence type="ECO:0000313" key="5">
    <source>
        <dbReference type="Proteomes" id="UP000345527"/>
    </source>
</evidence>
<keyword evidence="1" id="KW-0812">Transmembrane</keyword>
<dbReference type="Pfam" id="PF04892">
    <property type="entry name" value="VanZ"/>
    <property type="match status" value="1"/>
</dbReference>
<evidence type="ECO:0000259" key="2">
    <source>
        <dbReference type="Pfam" id="PF04892"/>
    </source>
</evidence>
<gene>
    <name evidence="4" type="ORF">EM848_11120</name>
    <name evidence="3" type="ORF">EMO90_04650</name>
</gene>
<dbReference type="InterPro" id="IPR006976">
    <property type="entry name" value="VanZ-like"/>
</dbReference>
<feature type="transmembrane region" description="Helical" evidence="1">
    <location>
        <begin position="176"/>
        <end position="196"/>
    </location>
</feature>
<keyword evidence="1" id="KW-1133">Transmembrane helix</keyword>
<proteinExistence type="predicted"/>
<reference evidence="5 6" key="1">
    <citation type="journal article" date="2019" name="Syst. Appl. Microbiol.">
        <title>Characterization of Bifidobacterium species in feaces of the Egyptian fruit bat: Description of B. vespertilionis sp. nov. and B. rousetti sp. nov.</title>
        <authorList>
            <person name="Modesto M."/>
            <person name="Satti M."/>
            <person name="Watanabe K."/>
            <person name="Puglisi E."/>
            <person name="Morelli L."/>
            <person name="Huang C.-H."/>
            <person name="Liou J.-S."/>
            <person name="Miyashita M."/>
            <person name="Tamura T."/>
            <person name="Saito S."/>
            <person name="Mori K."/>
            <person name="Huang L."/>
            <person name="Sciavilla P."/>
            <person name="Sandri C."/>
            <person name="Spiezio C."/>
            <person name="Vitali F."/>
            <person name="Cavalieri D."/>
            <person name="Perpetuini G."/>
            <person name="Tofalo R."/>
            <person name="Bonetti A."/>
            <person name="Arita M."/>
            <person name="Mattarelli P."/>
        </authorList>
    </citation>
    <scope>NUCLEOTIDE SEQUENCE [LARGE SCALE GENOMIC DNA]</scope>
    <source>
        <strain evidence="3 6">RST16</strain>
        <strain evidence="4 5">RST8</strain>
    </source>
</reference>
<dbReference type="EMBL" id="RZNZ01000005">
    <property type="protein sequence ID" value="KAA8821084.1"/>
    <property type="molecule type" value="Genomic_DNA"/>
</dbReference>
<keyword evidence="6" id="KW-1185">Reference proteome</keyword>
<evidence type="ECO:0000256" key="1">
    <source>
        <dbReference type="SAM" id="Phobius"/>
    </source>
</evidence>
<dbReference type="RefSeq" id="WP_150354999.1">
    <property type="nucleotide sequence ID" value="NZ_RZNZ01000005.1"/>
</dbReference>
<feature type="transmembrane region" description="Helical" evidence="1">
    <location>
        <begin position="12"/>
        <end position="36"/>
    </location>
</feature>
<protein>
    <recommendedName>
        <fullName evidence="2">VanZ-like domain-containing protein</fullName>
    </recommendedName>
</protein>
<dbReference type="EMBL" id="RZOA01000031">
    <property type="protein sequence ID" value="KAA8821243.1"/>
    <property type="molecule type" value="Genomic_DNA"/>
</dbReference>
<accession>A0A5J5DWV0</accession>
<feature type="transmembrane region" description="Helical" evidence="1">
    <location>
        <begin position="48"/>
        <end position="72"/>
    </location>
</feature>
<sequence>MSKNTSKRISAAISLIIAVIWFFTLRYIIVGVYPIWGLLTVIIYPYDYILQSAVTIITFLAINAIILGIFIYQILINKINYTYASFVNIIYTIAVIVAIMNKSRGISGYNFNIFDLADQLHYDPLVSLFNLLVFIPCGIAFNYWLKSNIKAAITLSLMVIVCEILQPILRTGFFDIIDIILNILGAVSGVILADLFKKHGWILRQDRGTTIISTDDSFRH</sequence>
<feature type="transmembrane region" description="Helical" evidence="1">
    <location>
        <begin position="125"/>
        <end position="145"/>
    </location>
</feature>
<comment type="caution">
    <text evidence="4">The sequence shown here is derived from an EMBL/GenBank/DDBJ whole genome shotgun (WGS) entry which is preliminary data.</text>
</comment>
<evidence type="ECO:0000313" key="4">
    <source>
        <dbReference type="EMBL" id="KAA8821243.1"/>
    </source>
</evidence>
<evidence type="ECO:0000313" key="6">
    <source>
        <dbReference type="Proteomes" id="UP000374630"/>
    </source>
</evidence>
<keyword evidence="1" id="KW-0472">Membrane</keyword>
<dbReference type="AlphaFoldDB" id="A0A5J5DWV0"/>
<dbReference type="Proteomes" id="UP000374630">
    <property type="component" value="Unassembled WGS sequence"/>
</dbReference>
<feature type="transmembrane region" description="Helical" evidence="1">
    <location>
        <begin position="79"/>
        <end position="100"/>
    </location>
</feature>
<name>A0A5J5DWV0_9BIFI</name>